<name>A0ABD0YSL6_9HEMI</name>
<evidence type="ECO:0000259" key="1">
    <source>
        <dbReference type="Pfam" id="PF00134"/>
    </source>
</evidence>
<dbReference type="PANTHER" id="PTHR10177">
    <property type="entry name" value="CYCLINS"/>
    <property type="match status" value="1"/>
</dbReference>
<keyword evidence="3" id="KW-1185">Reference proteome</keyword>
<dbReference type="Proteomes" id="UP001558652">
    <property type="component" value="Unassembled WGS sequence"/>
</dbReference>
<dbReference type="InterPro" id="IPR006671">
    <property type="entry name" value="Cyclin_N"/>
</dbReference>
<proteinExistence type="predicted"/>
<protein>
    <recommendedName>
        <fullName evidence="1">Cyclin N-terminal domain-containing protein</fullName>
    </recommendedName>
</protein>
<dbReference type="Gene3D" id="1.10.472.10">
    <property type="entry name" value="Cyclin-like"/>
    <property type="match status" value="1"/>
</dbReference>
<dbReference type="EMBL" id="JBFDAA010000003">
    <property type="protein sequence ID" value="KAL1138946.1"/>
    <property type="molecule type" value="Genomic_DNA"/>
</dbReference>
<dbReference type="AlphaFoldDB" id="A0ABD0YSL6"/>
<dbReference type="Pfam" id="PF00134">
    <property type="entry name" value="Cyclin_N"/>
    <property type="match status" value="1"/>
</dbReference>
<comment type="caution">
    <text evidence="2">The sequence shown here is derived from an EMBL/GenBank/DDBJ whole genome shotgun (WGS) entry which is preliminary data.</text>
</comment>
<evidence type="ECO:0000313" key="3">
    <source>
        <dbReference type="Proteomes" id="UP001558652"/>
    </source>
</evidence>
<feature type="domain" description="Cyclin N-terminal" evidence="1">
    <location>
        <begin position="41"/>
        <end position="135"/>
    </location>
</feature>
<dbReference type="InterPro" id="IPR036915">
    <property type="entry name" value="Cyclin-like_sf"/>
</dbReference>
<dbReference type="SUPFAM" id="SSF47954">
    <property type="entry name" value="Cyclin-like"/>
    <property type="match status" value="1"/>
</dbReference>
<accession>A0ABD0YSL6</accession>
<sequence>MEQLPDALQPLLRQLDEALSLETKFQPNIQLPHNALDGSEVTIGIRDGSAHVLRCLKMWYDLPSDVLFIAANLMDRFLTKMKVRPKHMACISVACFQLGCRVVVQAEPTDVLAISQCKCTTGDLMRMQEVISSKLATPALTSIVTPGVFLRLFHALLSAVDVDQVYSRCVGEAELCQKLEVITCDGSCSNFRACEVALVLVCSQLDTGVAALPETPPVASVIAVVSFAQQLQQLCQISDSNFYACHAAVLHILARYNAEVQTPHRQRLVWKVSQRTLRRLRPTDRLVTTLPTIDEHGQLHLPPKNSQE</sequence>
<gene>
    <name evidence="2" type="ORF">AAG570_009008</name>
</gene>
<dbReference type="InterPro" id="IPR039361">
    <property type="entry name" value="Cyclin"/>
</dbReference>
<reference evidence="2 3" key="1">
    <citation type="submission" date="2024-07" db="EMBL/GenBank/DDBJ databases">
        <title>Chromosome-level genome assembly of the water stick insect Ranatra chinensis (Heteroptera: Nepidae).</title>
        <authorList>
            <person name="Liu X."/>
        </authorList>
    </citation>
    <scope>NUCLEOTIDE SEQUENCE [LARGE SCALE GENOMIC DNA]</scope>
    <source>
        <strain evidence="2">Cailab_2021Rc</strain>
        <tissue evidence="2">Muscle</tissue>
    </source>
</reference>
<organism evidence="2 3">
    <name type="scientific">Ranatra chinensis</name>
    <dbReference type="NCBI Taxonomy" id="642074"/>
    <lineage>
        <taxon>Eukaryota</taxon>
        <taxon>Metazoa</taxon>
        <taxon>Ecdysozoa</taxon>
        <taxon>Arthropoda</taxon>
        <taxon>Hexapoda</taxon>
        <taxon>Insecta</taxon>
        <taxon>Pterygota</taxon>
        <taxon>Neoptera</taxon>
        <taxon>Paraneoptera</taxon>
        <taxon>Hemiptera</taxon>
        <taxon>Heteroptera</taxon>
        <taxon>Panheteroptera</taxon>
        <taxon>Nepomorpha</taxon>
        <taxon>Nepidae</taxon>
        <taxon>Ranatrinae</taxon>
        <taxon>Ranatra</taxon>
    </lineage>
</organism>
<evidence type="ECO:0000313" key="2">
    <source>
        <dbReference type="EMBL" id="KAL1138946.1"/>
    </source>
</evidence>